<dbReference type="RefSeq" id="WP_039473631.1">
    <property type="nucleotide sequence ID" value="NZ_JSYN01000006.1"/>
</dbReference>
<keyword evidence="5" id="KW-1185">Reference proteome</keyword>
<evidence type="ECO:0000256" key="2">
    <source>
        <dbReference type="SAM" id="SignalP"/>
    </source>
</evidence>
<dbReference type="InterPro" id="IPR041700">
    <property type="entry name" value="OMP_b-brl_3"/>
</dbReference>
<evidence type="ECO:0000256" key="1">
    <source>
        <dbReference type="SAM" id="MobiDB-lite"/>
    </source>
</evidence>
<feature type="signal peptide" evidence="2">
    <location>
        <begin position="1"/>
        <end position="21"/>
    </location>
</feature>
<sequence>MRAHFLLLLSIFCLGTGYSFAQTTPPAPTGTIKGIVRDTVHNYVLKAATVSIYKADNTVINYQLSNNYGEFKFSNLPIDKPLRLDISNVGYQTIQKNITIPKGQTLLDLKNVIINPQDVNLQEVTVTVPPISYNNDTLEINAIAFKLDTNATVEDLLKKVPNITVWGDGIITVNGREVKQLTVNGKQFFGGDNKIALQNIPKNALEKIQIFNTADRDKPLDSNLVANLKLKKGKDRSYFGKISAGYGTDKHYQFDGNLNFSTPKLQLSVIGASNDINKIPNDINTLIRNSTYKGVGTSVEYQSDFRQTGLNKGNVAGAQMTYNFTPDSKDWNNKSSLTADYYFKNLESSNIGDSQTITTIADNNQLYANSSTTSSNTSDRHRFNSIYNYYKKSHRLDLSESFNTERGDNNNSSVRSAQNNAGQLTSTNNSMGQSNYTNTDFTFRASYNYQNYNNWKQRFKSLNASYDVSMNNRNNDRTEITAFRDLLNSANNRDFNRKYQTDSKNLSQTMNLGLTNLKSIFFGNANLSGFDAEITGRLALTNNEEHNFIEDFVNGSYLQNNYLSNNLKTNVTDFTPGISLSKTFSKNLSNRYYKSLNIKITAAQQFINQDNTSDRSFQNLKRAYRNFVPVISVNASNYQTGTYQENLNLSYRTQVKIPTIYQLAPLTDSTNLYNLQRGNLNLREELNRSININFYHYDMKSKNTLNFNINGSAGIVDNAIVDSTFIDEQNRRTVYLTNANGNRYANLSGNIRKSFKLKTSELQLGFNTSFNFSKNPTYTNTLFNFSNNFSTNNSLQTTYTYKDKLGLEASQGIATSVAKQSALGTAYKNITLTTSFSGNYNFTKKFSLSSNINFNNNNPSVGETINFAIWNANATYRFTKGNNAEVKFSALDLLRQNRSVFNYASVNSFTTSTKNVLQQYFMVTLSYYPRKFGANTTKK</sequence>
<gene>
    <name evidence="4" type="ORF">OC25_07400</name>
</gene>
<proteinExistence type="predicted"/>
<evidence type="ECO:0000259" key="3">
    <source>
        <dbReference type="Pfam" id="PF14905"/>
    </source>
</evidence>
<dbReference type="Pfam" id="PF13620">
    <property type="entry name" value="CarboxypepD_reg"/>
    <property type="match status" value="1"/>
</dbReference>
<dbReference type="AlphaFoldDB" id="A0A0C1FQE5"/>
<keyword evidence="2" id="KW-0732">Signal</keyword>
<evidence type="ECO:0000313" key="4">
    <source>
        <dbReference type="EMBL" id="KIA95152.1"/>
    </source>
</evidence>
<dbReference type="OrthoDB" id="1086219at2"/>
<reference evidence="4 5" key="1">
    <citation type="submission" date="2014-10" db="EMBL/GenBank/DDBJ databases">
        <title>Pedobacter Kyungheensis.</title>
        <authorList>
            <person name="Anderson B.M."/>
            <person name="Newman J.D."/>
        </authorList>
    </citation>
    <scope>NUCLEOTIDE SEQUENCE [LARGE SCALE GENOMIC DNA]</scope>
    <source>
        <strain evidence="4 5">KACC 16221</strain>
    </source>
</reference>
<accession>A0A0C1FQE5</accession>
<organism evidence="4 5">
    <name type="scientific">Pedobacter kyungheensis</name>
    <dbReference type="NCBI Taxonomy" id="1069985"/>
    <lineage>
        <taxon>Bacteria</taxon>
        <taxon>Pseudomonadati</taxon>
        <taxon>Bacteroidota</taxon>
        <taxon>Sphingobacteriia</taxon>
        <taxon>Sphingobacteriales</taxon>
        <taxon>Sphingobacteriaceae</taxon>
        <taxon>Pedobacter</taxon>
    </lineage>
</organism>
<evidence type="ECO:0000313" key="5">
    <source>
        <dbReference type="Proteomes" id="UP000031246"/>
    </source>
</evidence>
<dbReference type="Proteomes" id="UP000031246">
    <property type="component" value="Unassembled WGS sequence"/>
</dbReference>
<dbReference type="Gene3D" id="2.60.40.1120">
    <property type="entry name" value="Carboxypeptidase-like, regulatory domain"/>
    <property type="match status" value="1"/>
</dbReference>
<dbReference type="SUPFAM" id="SSF56935">
    <property type="entry name" value="Porins"/>
    <property type="match status" value="1"/>
</dbReference>
<name>A0A0C1FQE5_9SPHI</name>
<dbReference type="SUPFAM" id="SSF49452">
    <property type="entry name" value="Starch-binding domain-like"/>
    <property type="match status" value="1"/>
</dbReference>
<dbReference type="InterPro" id="IPR013784">
    <property type="entry name" value="Carb-bd-like_fold"/>
</dbReference>
<feature type="chain" id="PRO_5002145173" description="Outer membrane protein beta-barrel domain-containing protein" evidence="2">
    <location>
        <begin position="22"/>
        <end position="939"/>
    </location>
</feature>
<feature type="domain" description="Outer membrane protein beta-barrel" evidence="3">
    <location>
        <begin position="612"/>
        <end position="810"/>
    </location>
</feature>
<feature type="region of interest" description="Disordered" evidence="1">
    <location>
        <begin position="400"/>
        <end position="435"/>
    </location>
</feature>
<dbReference type="Pfam" id="PF14905">
    <property type="entry name" value="OMP_b-brl_3"/>
    <property type="match status" value="1"/>
</dbReference>
<comment type="caution">
    <text evidence="4">The sequence shown here is derived from an EMBL/GenBank/DDBJ whole genome shotgun (WGS) entry which is preliminary data.</text>
</comment>
<dbReference type="GO" id="GO:0030246">
    <property type="term" value="F:carbohydrate binding"/>
    <property type="evidence" value="ECO:0007669"/>
    <property type="project" value="InterPro"/>
</dbReference>
<feature type="compositionally biased region" description="Polar residues" evidence="1">
    <location>
        <begin position="409"/>
        <end position="435"/>
    </location>
</feature>
<protein>
    <recommendedName>
        <fullName evidence="3">Outer membrane protein beta-barrel domain-containing protein</fullName>
    </recommendedName>
</protein>
<dbReference type="EMBL" id="JSYN01000006">
    <property type="protein sequence ID" value="KIA95152.1"/>
    <property type="molecule type" value="Genomic_DNA"/>
</dbReference>